<dbReference type="AlphaFoldDB" id="A0A135UM24"/>
<sequence>MTALMTSRSREVRAPRARRTNQSVRLRVRTLNRRPTCAGSVCLVPCLDLPPNPIPPLTPTPTSTPAPAHRTLALARSSFSLSPLSRRLAPPPDNRFEASPSHPTPIHLGLPPLSPGLAPKSLALVPWDLWLSTLPPVGSASHTLPHKQYGRTRTTELRGSSPPSSVLSPHSLAHRNATYRTTPLTASHSLLSSLPRARPLRSQSQSYHQETRTHPPLTLPRPPPPIAFLAPTYVPFVLAVPQLSLSLFSPYFSYISLSLPIPLLSVSY</sequence>
<comment type="caution">
    <text evidence="2">The sequence shown here is derived from an EMBL/GenBank/DDBJ whole genome shotgun (WGS) entry which is preliminary data.</text>
</comment>
<gene>
    <name evidence="2" type="ORF">CSAL01_11223</name>
</gene>
<feature type="region of interest" description="Disordered" evidence="1">
    <location>
        <begin position="199"/>
        <end position="220"/>
    </location>
</feature>
<feature type="region of interest" description="Disordered" evidence="1">
    <location>
        <begin position="140"/>
        <end position="170"/>
    </location>
</feature>
<name>A0A135UM24_9PEZI</name>
<evidence type="ECO:0000256" key="1">
    <source>
        <dbReference type="SAM" id="MobiDB-lite"/>
    </source>
</evidence>
<dbReference type="Proteomes" id="UP000070121">
    <property type="component" value="Unassembled WGS sequence"/>
</dbReference>
<feature type="compositionally biased region" description="Low complexity" evidence="1">
    <location>
        <begin position="160"/>
        <end position="170"/>
    </location>
</feature>
<reference evidence="2 3" key="1">
    <citation type="submission" date="2014-02" db="EMBL/GenBank/DDBJ databases">
        <title>The genome sequence of Colletotrichum salicis CBS 607.94.</title>
        <authorList>
            <person name="Baroncelli R."/>
            <person name="Thon M.R."/>
        </authorList>
    </citation>
    <scope>NUCLEOTIDE SEQUENCE [LARGE SCALE GENOMIC DNA]</scope>
    <source>
        <strain evidence="2 3">CBS 607.94</strain>
    </source>
</reference>
<protein>
    <submittedName>
        <fullName evidence="2">Uncharacterized protein</fullName>
    </submittedName>
</protein>
<accession>A0A135UM24</accession>
<proteinExistence type="predicted"/>
<organism evidence="2 3">
    <name type="scientific">Colletotrichum salicis</name>
    <dbReference type="NCBI Taxonomy" id="1209931"/>
    <lineage>
        <taxon>Eukaryota</taxon>
        <taxon>Fungi</taxon>
        <taxon>Dikarya</taxon>
        <taxon>Ascomycota</taxon>
        <taxon>Pezizomycotina</taxon>
        <taxon>Sordariomycetes</taxon>
        <taxon>Hypocreomycetidae</taxon>
        <taxon>Glomerellales</taxon>
        <taxon>Glomerellaceae</taxon>
        <taxon>Colletotrichum</taxon>
        <taxon>Colletotrichum acutatum species complex</taxon>
    </lineage>
</organism>
<keyword evidence="3" id="KW-1185">Reference proteome</keyword>
<evidence type="ECO:0000313" key="2">
    <source>
        <dbReference type="EMBL" id="KXH61438.1"/>
    </source>
</evidence>
<feature type="region of interest" description="Disordered" evidence="1">
    <location>
        <begin position="1"/>
        <end position="21"/>
    </location>
</feature>
<evidence type="ECO:0000313" key="3">
    <source>
        <dbReference type="Proteomes" id="UP000070121"/>
    </source>
</evidence>
<dbReference type="EMBL" id="JFFI01001282">
    <property type="protein sequence ID" value="KXH61438.1"/>
    <property type="molecule type" value="Genomic_DNA"/>
</dbReference>